<dbReference type="InterPro" id="IPR029787">
    <property type="entry name" value="Nucleotide_cyclase"/>
</dbReference>
<dbReference type="EMBL" id="FOBI01000003">
    <property type="protein sequence ID" value="SEK83601.1"/>
    <property type="molecule type" value="Genomic_DNA"/>
</dbReference>
<dbReference type="STRING" id="641665.GCA_002104455_02721"/>
<feature type="coiled-coil region" evidence="4">
    <location>
        <begin position="349"/>
        <end position="383"/>
    </location>
</feature>
<dbReference type="PANTHER" id="PTHR45138">
    <property type="entry name" value="REGULATORY COMPONENTS OF SENSORY TRANSDUCTION SYSTEM"/>
    <property type="match status" value="1"/>
</dbReference>
<gene>
    <name evidence="7" type="ORF">SAMN05216262_10372</name>
</gene>
<evidence type="ECO:0000259" key="6">
    <source>
        <dbReference type="PROSITE" id="PS50887"/>
    </source>
</evidence>
<comment type="cofactor">
    <cofactor evidence="1">
        <name>Mg(2+)</name>
        <dbReference type="ChEBI" id="CHEBI:18420"/>
    </cofactor>
</comment>
<dbReference type="Pfam" id="PF20975">
    <property type="entry name" value="DGCcoil"/>
    <property type="match status" value="1"/>
</dbReference>
<dbReference type="PROSITE" id="PS50887">
    <property type="entry name" value="GGDEF"/>
    <property type="match status" value="1"/>
</dbReference>
<keyword evidence="8" id="KW-1185">Reference proteome</keyword>
<feature type="domain" description="GGDEF" evidence="6">
    <location>
        <begin position="414"/>
        <end position="544"/>
    </location>
</feature>
<comment type="catalytic activity">
    <reaction evidence="3">
        <text>2 GTP = 3',3'-c-di-GMP + 2 diphosphate</text>
        <dbReference type="Rhea" id="RHEA:24898"/>
        <dbReference type="ChEBI" id="CHEBI:33019"/>
        <dbReference type="ChEBI" id="CHEBI:37565"/>
        <dbReference type="ChEBI" id="CHEBI:58805"/>
        <dbReference type="EC" id="2.7.7.65"/>
    </reaction>
</comment>
<dbReference type="InterPro" id="IPR000160">
    <property type="entry name" value="GGDEF_dom"/>
</dbReference>
<dbReference type="NCBIfam" id="TIGR00254">
    <property type="entry name" value="GGDEF"/>
    <property type="match status" value="1"/>
</dbReference>
<protein>
    <recommendedName>
        <fullName evidence="2">diguanylate cyclase</fullName>
        <ecNumber evidence="2">2.7.7.65</ecNumber>
    </recommendedName>
</protein>
<dbReference type="FunFam" id="3.30.70.270:FF:000001">
    <property type="entry name" value="Diguanylate cyclase domain protein"/>
    <property type="match status" value="1"/>
</dbReference>
<dbReference type="Proteomes" id="UP000199297">
    <property type="component" value="Unassembled WGS sequence"/>
</dbReference>
<sequence length="544" mass="60168">MTDKAVSDKAISRLKARLDRAVSARGELEQALSAQSALLIGFITKLSLACRGKDLSLDNKLAKLRATLKKSTNFSDLEREIASISPLLHQHIAQQEVDLKALQENLLLSALSVQKSQTTNAGSQRQLKQLIDKTKRGASSLNQYLPLINEFILFFQNALLSLQAASTSASSDNDNKVTPENNNADVADNLGKASGNNLDVITKETQERFNSILNTLVNTSKHKADISKVKSSLTEQLPTHKLLTKCLHVFDLVLDELQQERASAKAFLSTLSEALHSVNSSVTSTITSINASNTEHDALNLELKTHIKTISDDINGTNSLLDMKTGVNNHLQSIVKTLAKKNQLEAEQRLALNDKLNKMSAQISRLESESESFEKRIKEQQIKSMQDGLTKLANRAAFDEFFAMQMVHYHHQSFDLAITVIDLDDFKRINDTYGHSAGDKTLKAIAKTLMDVIAEDAFICRYGGEEFVLIFQGFDKVTVINKLNILRKKVASLPFTFKGNRVSISLSLGVTFVQAGDNIHSAFERADAALYRAKHDGKNRVIYG</sequence>
<evidence type="ECO:0000313" key="8">
    <source>
        <dbReference type="Proteomes" id="UP000199297"/>
    </source>
</evidence>
<evidence type="ECO:0000256" key="2">
    <source>
        <dbReference type="ARBA" id="ARBA00012528"/>
    </source>
</evidence>
<dbReference type="AlphaFoldDB" id="A0A1H7K9N8"/>
<dbReference type="InterPro" id="IPR043128">
    <property type="entry name" value="Rev_trsase/Diguanyl_cyclase"/>
</dbReference>
<dbReference type="SMART" id="SM00267">
    <property type="entry name" value="GGDEF"/>
    <property type="match status" value="1"/>
</dbReference>
<dbReference type="CDD" id="cd01949">
    <property type="entry name" value="GGDEF"/>
    <property type="match status" value="1"/>
</dbReference>
<dbReference type="InterPro" id="IPR048516">
    <property type="entry name" value="DGCcoil"/>
</dbReference>
<dbReference type="InterPro" id="IPR050469">
    <property type="entry name" value="Diguanylate_Cyclase"/>
</dbReference>
<evidence type="ECO:0000313" key="7">
    <source>
        <dbReference type="EMBL" id="SEK83601.1"/>
    </source>
</evidence>
<organism evidence="7 8">
    <name type="scientific">Colwellia chukchiensis</name>
    <dbReference type="NCBI Taxonomy" id="641665"/>
    <lineage>
        <taxon>Bacteria</taxon>
        <taxon>Pseudomonadati</taxon>
        <taxon>Pseudomonadota</taxon>
        <taxon>Gammaproteobacteria</taxon>
        <taxon>Alteromonadales</taxon>
        <taxon>Colwelliaceae</taxon>
        <taxon>Colwellia</taxon>
    </lineage>
</organism>
<dbReference type="PANTHER" id="PTHR45138:SF9">
    <property type="entry name" value="DIGUANYLATE CYCLASE DGCM-RELATED"/>
    <property type="match status" value="1"/>
</dbReference>
<dbReference type="OrthoDB" id="9812260at2"/>
<evidence type="ECO:0000256" key="4">
    <source>
        <dbReference type="SAM" id="Coils"/>
    </source>
</evidence>
<name>A0A1H7K9N8_9GAMM</name>
<dbReference type="Pfam" id="PF00990">
    <property type="entry name" value="GGDEF"/>
    <property type="match status" value="1"/>
</dbReference>
<dbReference type="RefSeq" id="WP_085284250.1">
    <property type="nucleotide sequence ID" value="NZ_FOBI01000003.1"/>
</dbReference>
<dbReference type="EC" id="2.7.7.65" evidence="2"/>
<dbReference type="GO" id="GO:0052621">
    <property type="term" value="F:diguanylate cyclase activity"/>
    <property type="evidence" value="ECO:0007669"/>
    <property type="project" value="UniProtKB-EC"/>
</dbReference>
<keyword evidence="4" id="KW-0175">Coiled coil</keyword>
<evidence type="ECO:0000256" key="3">
    <source>
        <dbReference type="ARBA" id="ARBA00034247"/>
    </source>
</evidence>
<accession>A0A1H7K9N8</accession>
<evidence type="ECO:0000256" key="5">
    <source>
        <dbReference type="SAM" id="MobiDB-lite"/>
    </source>
</evidence>
<evidence type="ECO:0000256" key="1">
    <source>
        <dbReference type="ARBA" id="ARBA00001946"/>
    </source>
</evidence>
<feature type="region of interest" description="Disordered" evidence="5">
    <location>
        <begin position="169"/>
        <end position="189"/>
    </location>
</feature>
<reference evidence="8" key="1">
    <citation type="submission" date="2016-10" db="EMBL/GenBank/DDBJ databases">
        <authorList>
            <person name="Varghese N."/>
            <person name="Submissions S."/>
        </authorList>
    </citation>
    <scope>NUCLEOTIDE SEQUENCE [LARGE SCALE GENOMIC DNA]</scope>
    <source>
        <strain evidence="8">CGMCC 1.9127</strain>
    </source>
</reference>
<proteinExistence type="predicted"/>
<dbReference type="SUPFAM" id="SSF55073">
    <property type="entry name" value="Nucleotide cyclase"/>
    <property type="match status" value="1"/>
</dbReference>
<dbReference type="Gene3D" id="3.30.70.270">
    <property type="match status" value="1"/>
</dbReference>